<feature type="coiled-coil region" evidence="1">
    <location>
        <begin position="162"/>
        <end position="189"/>
    </location>
</feature>
<dbReference type="AlphaFoldDB" id="A0A9E8CMM3"/>
<name>A0A9E8CMM3_9HYPH</name>
<feature type="coiled-coil region" evidence="1">
    <location>
        <begin position="97"/>
        <end position="124"/>
    </location>
</feature>
<feature type="chain" id="PRO_5038900535" evidence="2">
    <location>
        <begin position="19"/>
        <end position="569"/>
    </location>
</feature>
<feature type="domain" description="DUF4139" evidence="3">
    <location>
        <begin position="218"/>
        <end position="554"/>
    </location>
</feature>
<feature type="domain" description="DUF4140" evidence="4">
    <location>
        <begin position="30"/>
        <end position="126"/>
    </location>
</feature>
<dbReference type="PANTHER" id="PTHR31005">
    <property type="entry name" value="DUF4139 DOMAIN-CONTAINING PROTEIN"/>
    <property type="match status" value="1"/>
</dbReference>
<evidence type="ECO:0000256" key="2">
    <source>
        <dbReference type="SAM" id="SignalP"/>
    </source>
</evidence>
<dbReference type="InterPro" id="IPR037291">
    <property type="entry name" value="DUF4139"/>
</dbReference>
<dbReference type="PANTHER" id="PTHR31005:SF8">
    <property type="entry name" value="DUF4139 DOMAIN-CONTAINING PROTEIN"/>
    <property type="match status" value="1"/>
</dbReference>
<dbReference type="InterPro" id="IPR025554">
    <property type="entry name" value="DUF4140"/>
</dbReference>
<dbReference type="EMBL" id="CP102774">
    <property type="protein sequence ID" value="UZF85349.1"/>
    <property type="molecule type" value="Genomic_DNA"/>
</dbReference>
<accession>A0A9E8CMM3</accession>
<protein>
    <submittedName>
        <fullName evidence="5">Mucoidy inhibitor MuiA family protein</fullName>
    </submittedName>
</protein>
<evidence type="ECO:0000256" key="1">
    <source>
        <dbReference type="SAM" id="Coils"/>
    </source>
</evidence>
<sequence length="569" mass="61098">MRSHIAAALFLAPSLASAAETELSSRIDRVTVFPDGAVVTRLGKADLLQGASQIVLRGLPATIDPSSIRVEGKGDGSFSVGAVDVRITPGDAKPVLDTALEEKLKTLRDEKEKLSGQIGAIESKRATIERFAQVGPDKLGPDGKALPVGDWPAVFEAIGTALVKVQDELRGTRNRLSDVEAEIASLERARPQAGRPGAPKRDVAIAVEAPQPVAAEFTVTYRVTGANWTPTYEARLSTTGEKPEIALTRRAEIRQRSGEAWDDVALTLSTTRSTGGTRAPDLTPMQVGFFEPLIVAEARARAQALARKAEAEKAAPAMQRRAAGIAAPAAPAPEDNLAKPIIAADVAEAALESGAYQANFQVPGRASIPQDGSSKTVTLSQRKAEATLAARTVPEIEQKAYLEAGFTHDEEAPLLAGRIALHRDGTYVGMGQFNLVAPGDKVELGFGADDRIKVSFAPVKRRENDPTWLGQTRTDQREFRTVVKSLHTRPVKVTVLERIPFSESSAITVETIAAQTTPPTEKQVGDRRGVASWTFDLAPGTEKEIKLAYRIKWPGDRELSYEEQPLPGR</sequence>
<evidence type="ECO:0000259" key="3">
    <source>
        <dbReference type="Pfam" id="PF13598"/>
    </source>
</evidence>
<dbReference type="Pfam" id="PF13598">
    <property type="entry name" value="DUF4139"/>
    <property type="match status" value="1"/>
</dbReference>
<gene>
    <name evidence="5" type="ORF">NWE54_16110</name>
</gene>
<dbReference type="InterPro" id="IPR011935">
    <property type="entry name" value="CHP02231"/>
</dbReference>
<keyword evidence="2" id="KW-0732">Signal</keyword>
<evidence type="ECO:0000313" key="5">
    <source>
        <dbReference type="EMBL" id="UZF85349.1"/>
    </source>
</evidence>
<reference evidence="5" key="1">
    <citation type="submission" date="2022-08" db="EMBL/GenBank/DDBJ databases">
        <title>Complete Genome Sequences of 2 Bosea sp. soil isolates.</title>
        <authorList>
            <person name="Alvarez Arevalo M."/>
            <person name="Sterndorff E.B."/>
            <person name="Faurdal D."/>
            <person name="Joergensen T.S."/>
            <person name="Weber T."/>
        </authorList>
    </citation>
    <scope>NUCLEOTIDE SEQUENCE</scope>
    <source>
        <strain evidence="5">NBC_00436</strain>
    </source>
</reference>
<dbReference type="NCBIfam" id="TIGR02231">
    <property type="entry name" value="mucoidy inhibitor MuiA family protein"/>
    <property type="match status" value="1"/>
</dbReference>
<evidence type="ECO:0000259" key="4">
    <source>
        <dbReference type="Pfam" id="PF13600"/>
    </source>
</evidence>
<dbReference type="Pfam" id="PF13600">
    <property type="entry name" value="DUF4140"/>
    <property type="match status" value="1"/>
</dbReference>
<organism evidence="5">
    <name type="scientific">Bosea sp. NBC_00436</name>
    <dbReference type="NCBI Taxonomy" id="2969620"/>
    <lineage>
        <taxon>Bacteria</taxon>
        <taxon>Pseudomonadati</taxon>
        <taxon>Pseudomonadota</taxon>
        <taxon>Alphaproteobacteria</taxon>
        <taxon>Hyphomicrobiales</taxon>
        <taxon>Boseaceae</taxon>
        <taxon>Bosea</taxon>
    </lineage>
</organism>
<proteinExistence type="predicted"/>
<feature type="signal peptide" evidence="2">
    <location>
        <begin position="1"/>
        <end position="18"/>
    </location>
</feature>
<keyword evidence="1" id="KW-0175">Coiled coil</keyword>